<sequence>MRKIIHLLLISCLFLNCGTYLLLENQEPNDKTAFQNFVNLTLLDSSIGLVHYWPLDGDLKDRIGGLDLIAVNGTPTPTFDRFGFPGGAYYYDGAGGYHQSSAQGPLFFDGTVSSFTVSAWVKGKFPPGNNGSEFIFVSQGAGLGLQLYAFSAGSCSGILRAFTNNGGSGDVDVGTACGVYPEDVWYHMVFTWDIQTLTGSLYVNNVLVRSGTFGVNRPWAVYSFFQLGRSDLSSQLFQGSVDEVRVYNRVIFPVSSL</sequence>
<gene>
    <name evidence="4" type="ORF">CH357_09320</name>
</gene>
<organism evidence="4 5">
    <name type="scientific">Leptospira hartskeerlii</name>
    <dbReference type="NCBI Taxonomy" id="2023177"/>
    <lineage>
        <taxon>Bacteria</taxon>
        <taxon>Pseudomonadati</taxon>
        <taxon>Spirochaetota</taxon>
        <taxon>Spirochaetia</taxon>
        <taxon>Leptospirales</taxon>
        <taxon>Leptospiraceae</taxon>
        <taxon>Leptospira</taxon>
    </lineage>
</organism>
<evidence type="ECO:0000256" key="2">
    <source>
        <dbReference type="ARBA" id="ARBA00023157"/>
    </source>
</evidence>
<keyword evidence="1" id="KW-0732">Signal</keyword>
<dbReference type="SUPFAM" id="SSF49899">
    <property type="entry name" value="Concanavalin A-like lectins/glucanases"/>
    <property type="match status" value="1"/>
</dbReference>
<dbReference type="AlphaFoldDB" id="A0A2M9XEC3"/>
<comment type="caution">
    <text evidence="4">The sequence shown here is derived from an EMBL/GenBank/DDBJ whole genome shotgun (WGS) entry which is preliminary data.</text>
</comment>
<dbReference type="SMART" id="SM00560">
    <property type="entry name" value="LamGL"/>
    <property type="match status" value="1"/>
</dbReference>
<accession>A0A2M9XEC3</accession>
<dbReference type="InterPro" id="IPR013320">
    <property type="entry name" value="ConA-like_dom_sf"/>
</dbReference>
<dbReference type="Pfam" id="PF13385">
    <property type="entry name" value="Laminin_G_3"/>
    <property type="match status" value="1"/>
</dbReference>
<dbReference type="Proteomes" id="UP000232196">
    <property type="component" value="Unassembled WGS sequence"/>
</dbReference>
<evidence type="ECO:0000313" key="4">
    <source>
        <dbReference type="EMBL" id="PJZ25959.1"/>
    </source>
</evidence>
<evidence type="ECO:0000313" key="5">
    <source>
        <dbReference type="Proteomes" id="UP000232196"/>
    </source>
</evidence>
<proteinExistence type="predicted"/>
<dbReference type="EMBL" id="NPDN01000004">
    <property type="protein sequence ID" value="PJZ25959.1"/>
    <property type="molecule type" value="Genomic_DNA"/>
</dbReference>
<evidence type="ECO:0000259" key="3">
    <source>
        <dbReference type="SMART" id="SM00560"/>
    </source>
</evidence>
<dbReference type="RefSeq" id="WP_100706594.1">
    <property type="nucleotide sequence ID" value="NZ_NPDL01000001.1"/>
</dbReference>
<evidence type="ECO:0000256" key="1">
    <source>
        <dbReference type="ARBA" id="ARBA00022729"/>
    </source>
</evidence>
<dbReference type="InterPro" id="IPR006558">
    <property type="entry name" value="LamG-like"/>
</dbReference>
<protein>
    <submittedName>
        <fullName evidence="4">Concanavalin</fullName>
    </submittedName>
</protein>
<dbReference type="OrthoDB" id="324838at2"/>
<name>A0A2M9XEC3_9LEPT</name>
<reference evidence="4 5" key="1">
    <citation type="submission" date="2017-07" db="EMBL/GenBank/DDBJ databases">
        <title>Leptospira spp. isolated from tropical soils.</title>
        <authorList>
            <person name="Thibeaux R."/>
            <person name="Iraola G."/>
            <person name="Ferres I."/>
            <person name="Bierque E."/>
            <person name="Girault D."/>
            <person name="Soupe-Gilbert M.-E."/>
            <person name="Picardeau M."/>
            <person name="Goarant C."/>
        </authorList>
    </citation>
    <scope>NUCLEOTIDE SEQUENCE [LARGE SCALE GENOMIC DNA]</scope>
    <source>
        <strain evidence="4 5">MCA1-C-A1</strain>
    </source>
</reference>
<keyword evidence="2" id="KW-1015">Disulfide bond</keyword>
<dbReference type="Gene3D" id="2.60.120.200">
    <property type="match status" value="1"/>
</dbReference>
<feature type="domain" description="LamG-like jellyroll fold" evidence="3">
    <location>
        <begin position="113"/>
        <end position="254"/>
    </location>
</feature>
<keyword evidence="5" id="KW-1185">Reference proteome</keyword>